<evidence type="ECO:0000256" key="2">
    <source>
        <dbReference type="ARBA" id="ARBA00022679"/>
    </source>
</evidence>
<organism evidence="7 8">
    <name type="scientific">Roseomonas fluvialis</name>
    <dbReference type="NCBI Taxonomy" id="1750527"/>
    <lineage>
        <taxon>Bacteria</taxon>
        <taxon>Pseudomonadati</taxon>
        <taxon>Pseudomonadota</taxon>
        <taxon>Alphaproteobacteria</taxon>
        <taxon>Acetobacterales</taxon>
        <taxon>Roseomonadaceae</taxon>
        <taxon>Roseomonas</taxon>
    </lineage>
</organism>
<dbReference type="EMBL" id="AP025637">
    <property type="protein sequence ID" value="BDG74326.1"/>
    <property type="molecule type" value="Genomic_DNA"/>
</dbReference>
<sequence length="302" mass="34630">MSKKDKKDRRAQDAAPTHPPAPAKQVARGKDAPPFKPDGKLRRKAYETALSDLHVELVKLQIWAQEAGARVCIVFEGRDGAGKGGSIKAITERVSPRVFRVVALPAPTEREKSQMYIQRYMQHLPAAGEIVIFDRSWYNRAGVERVMGYADDQHVRYFLDMAPGVEKAMVDSGIILLKYWLEVSMEEQTRRLAARIDDGRKLWKLSPMDLKSYSRWYDYSRARDDMFKATDSSWAPWYVVHSDDKKRARLNIIRHLLRHIPYQAPRRDKVALPKRQKPGDYVEPDYPWKVIADTLGAPPSSG</sequence>
<comment type="subunit">
    <text evidence="4">Homotetramer.</text>
</comment>
<evidence type="ECO:0000256" key="5">
    <source>
        <dbReference type="SAM" id="MobiDB-lite"/>
    </source>
</evidence>
<dbReference type="GO" id="GO:0016301">
    <property type="term" value="F:kinase activity"/>
    <property type="evidence" value="ECO:0007669"/>
    <property type="project" value="UniProtKB-KW"/>
</dbReference>
<comment type="function">
    <text evidence="4">Uses inorganic polyphosphate (polyP) as a donor to convert GDP to GTP or ADP to ATP.</text>
</comment>
<dbReference type="EC" id="2.7.4.-" evidence="4"/>
<accession>A0ABM7Y8R4</accession>
<dbReference type="InterPro" id="IPR016898">
    <property type="entry name" value="Polyphosphate_phosphotransfera"/>
</dbReference>
<dbReference type="NCBIfam" id="TIGR03707">
    <property type="entry name" value="PPK2_P_aer"/>
    <property type="match status" value="1"/>
</dbReference>
<dbReference type="Pfam" id="PF03976">
    <property type="entry name" value="PPK2"/>
    <property type="match status" value="1"/>
</dbReference>
<reference evidence="7 8" key="1">
    <citation type="journal article" date="2016" name="Microbes Environ.">
        <title>Phylogenetically diverse aerobic anoxygenic phototrophic bacteria isolated from epilithic biofilms in Tama river, Japan.</title>
        <authorList>
            <person name="Hirose S."/>
            <person name="Matsuura K."/>
            <person name="Haruta S."/>
        </authorList>
    </citation>
    <scope>NUCLEOTIDE SEQUENCE [LARGE SCALE GENOMIC DNA]</scope>
    <source>
        <strain evidence="7 8">S08</strain>
    </source>
</reference>
<dbReference type="Proteomes" id="UP000831327">
    <property type="component" value="Chromosome"/>
</dbReference>
<feature type="domain" description="Polyphosphate kinase-2-related" evidence="6">
    <location>
        <begin position="41"/>
        <end position="266"/>
    </location>
</feature>
<evidence type="ECO:0000313" key="8">
    <source>
        <dbReference type="Proteomes" id="UP000831327"/>
    </source>
</evidence>
<dbReference type="RefSeq" id="WP_244408510.1">
    <property type="nucleotide sequence ID" value="NZ_AP025637.1"/>
</dbReference>
<evidence type="ECO:0000313" key="7">
    <source>
        <dbReference type="EMBL" id="BDG74326.1"/>
    </source>
</evidence>
<comment type="similarity">
    <text evidence="1 4">Belongs to the polyphosphate kinase 2 (PPK2) family. Class I subfamily.</text>
</comment>
<dbReference type="PANTHER" id="PTHR34383:SF1">
    <property type="entry name" value="ADP-POLYPHOSPHATE PHOSPHOTRANSFERASE"/>
    <property type="match status" value="1"/>
</dbReference>
<dbReference type="InterPro" id="IPR027417">
    <property type="entry name" value="P-loop_NTPase"/>
</dbReference>
<feature type="region of interest" description="Disordered" evidence="5">
    <location>
        <begin position="1"/>
        <end position="40"/>
    </location>
</feature>
<evidence type="ECO:0000259" key="6">
    <source>
        <dbReference type="Pfam" id="PF03976"/>
    </source>
</evidence>
<dbReference type="Gene3D" id="3.40.50.300">
    <property type="entry name" value="P-loop containing nucleotide triphosphate hydrolases"/>
    <property type="match status" value="1"/>
</dbReference>
<dbReference type="InterPro" id="IPR022486">
    <property type="entry name" value="PPK2_PA0141"/>
</dbReference>
<name>A0ABM7Y8R4_9PROT</name>
<keyword evidence="2 4" id="KW-0808">Transferase</keyword>
<dbReference type="SUPFAM" id="SSF52540">
    <property type="entry name" value="P-loop containing nucleoside triphosphate hydrolases"/>
    <property type="match status" value="1"/>
</dbReference>
<gene>
    <name evidence="7" type="ORF">Rmf_42550</name>
</gene>
<dbReference type="PANTHER" id="PTHR34383">
    <property type="entry name" value="POLYPHOSPHATE:AMP PHOSPHOTRANSFERASE-RELATED"/>
    <property type="match status" value="1"/>
</dbReference>
<feature type="compositionally biased region" description="Basic and acidic residues" evidence="5">
    <location>
        <begin position="28"/>
        <end position="40"/>
    </location>
</feature>
<evidence type="ECO:0000256" key="1">
    <source>
        <dbReference type="ARBA" id="ARBA00009924"/>
    </source>
</evidence>
<dbReference type="InterPro" id="IPR022488">
    <property type="entry name" value="PPK2-related"/>
</dbReference>
<evidence type="ECO:0000256" key="4">
    <source>
        <dbReference type="RuleBase" id="RU369062"/>
    </source>
</evidence>
<protein>
    <recommendedName>
        <fullName evidence="4">ADP/GDP-polyphosphate phosphotransferase</fullName>
        <ecNumber evidence="4">2.7.4.-</ecNumber>
    </recommendedName>
    <alternativeName>
        <fullName evidence="4">Polyphosphate kinase PPK2</fullName>
    </alternativeName>
</protein>
<evidence type="ECO:0000256" key="3">
    <source>
        <dbReference type="ARBA" id="ARBA00022777"/>
    </source>
</evidence>
<keyword evidence="8" id="KW-1185">Reference proteome</keyword>
<proteinExistence type="inferred from homology"/>
<dbReference type="PIRSF" id="PIRSF028756">
    <property type="entry name" value="PPK2_prd"/>
    <property type="match status" value="1"/>
</dbReference>
<keyword evidence="3 4" id="KW-0418">Kinase</keyword>